<feature type="compositionally biased region" description="Polar residues" evidence="1">
    <location>
        <begin position="254"/>
        <end position="270"/>
    </location>
</feature>
<comment type="caution">
    <text evidence="2">The sequence shown here is derived from an EMBL/GenBank/DDBJ whole genome shotgun (WGS) entry which is preliminary data.</text>
</comment>
<feature type="region of interest" description="Disordered" evidence="1">
    <location>
        <begin position="254"/>
        <end position="309"/>
    </location>
</feature>
<evidence type="ECO:0000256" key="1">
    <source>
        <dbReference type="SAM" id="MobiDB-lite"/>
    </source>
</evidence>
<reference evidence="2" key="1">
    <citation type="submission" date="2021-04" db="EMBL/GenBank/DDBJ databases">
        <authorList>
            <consortium name="Molecular Ecology Group"/>
        </authorList>
    </citation>
    <scope>NUCLEOTIDE SEQUENCE</scope>
</reference>
<protein>
    <recommendedName>
        <fullName evidence="4">TIR domain-containing protein</fullName>
    </recommendedName>
</protein>
<dbReference type="InterPro" id="IPR035897">
    <property type="entry name" value="Toll_tir_struct_dom_sf"/>
</dbReference>
<keyword evidence="3" id="KW-1185">Reference proteome</keyword>
<sequence length="309" mass="35640">MSDDVTFDAIPEENPESNDFQGCVASRQRSPEVSDNQEIDVNQKMLNLKVSDEKKNVPIQPMNDFDADEYTPYNDWFPPDLRKKLNIAIMHADKDKDEADDVRMLIEKNVQLTIDRKCFRPRVELLSNVSSSMKDDPLDTVLKEADFLFVYVTNNFTNCDWSKYQGMSSLKVIMAGDKQCTLMCIHTDHSSINNLPATLNNAPRLEYFLGKPKQFLEDIERQLYKKSDKILTHRSEQIERRRLHFQKYSHNWSLNHESGTNRGPNLLQETKSSKDGAAGYDSSNKSMKPQPDYPKVKKPSNAVNNNLLR</sequence>
<accession>A0A8S3ZWF7</accession>
<evidence type="ECO:0000313" key="2">
    <source>
        <dbReference type="EMBL" id="CAG5132370.1"/>
    </source>
</evidence>
<dbReference type="EMBL" id="CAJHNH020005312">
    <property type="protein sequence ID" value="CAG5132370.1"/>
    <property type="molecule type" value="Genomic_DNA"/>
</dbReference>
<proteinExistence type="predicted"/>
<evidence type="ECO:0000313" key="3">
    <source>
        <dbReference type="Proteomes" id="UP000678393"/>
    </source>
</evidence>
<feature type="region of interest" description="Disordered" evidence="1">
    <location>
        <begin position="1"/>
        <end position="35"/>
    </location>
</feature>
<organism evidence="2 3">
    <name type="scientific">Candidula unifasciata</name>
    <dbReference type="NCBI Taxonomy" id="100452"/>
    <lineage>
        <taxon>Eukaryota</taxon>
        <taxon>Metazoa</taxon>
        <taxon>Spiralia</taxon>
        <taxon>Lophotrochozoa</taxon>
        <taxon>Mollusca</taxon>
        <taxon>Gastropoda</taxon>
        <taxon>Heterobranchia</taxon>
        <taxon>Euthyneura</taxon>
        <taxon>Panpulmonata</taxon>
        <taxon>Eupulmonata</taxon>
        <taxon>Stylommatophora</taxon>
        <taxon>Helicina</taxon>
        <taxon>Helicoidea</taxon>
        <taxon>Geomitridae</taxon>
        <taxon>Candidula</taxon>
    </lineage>
</organism>
<dbReference type="Gene3D" id="3.40.50.10140">
    <property type="entry name" value="Toll/interleukin-1 receptor homology (TIR) domain"/>
    <property type="match status" value="1"/>
</dbReference>
<name>A0A8S3ZWF7_9EUPU</name>
<dbReference type="AlphaFoldDB" id="A0A8S3ZWF7"/>
<feature type="compositionally biased region" description="Acidic residues" evidence="1">
    <location>
        <begin position="1"/>
        <end position="16"/>
    </location>
</feature>
<gene>
    <name evidence="2" type="ORF">CUNI_LOCUS17928</name>
</gene>
<evidence type="ECO:0008006" key="4">
    <source>
        <dbReference type="Google" id="ProtNLM"/>
    </source>
</evidence>
<dbReference type="Proteomes" id="UP000678393">
    <property type="component" value="Unassembled WGS sequence"/>
</dbReference>